<feature type="signal peptide" evidence="11">
    <location>
        <begin position="1"/>
        <end position="28"/>
    </location>
</feature>
<evidence type="ECO:0000256" key="11">
    <source>
        <dbReference type="SAM" id="SignalP"/>
    </source>
</evidence>
<comment type="caution">
    <text evidence="14">The sequence shown here is derived from an EMBL/GenBank/DDBJ whole genome shotgun (WGS) entry which is preliminary data.</text>
</comment>
<evidence type="ECO:0000256" key="10">
    <source>
        <dbReference type="SAM" id="MobiDB-lite"/>
    </source>
</evidence>
<feature type="domain" description="Immune inhibitor A-like metallopeptidase VEG" evidence="13">
    <location>
        <begin position="601"/>
        <end position="755"/>
    </location>
</feature>
<name>A0ABN2MG38_9ACTN</name>
<dbReference type="Pfam" id="PF05547">
    <property type="entry name" value="Peptidase_M6"/>
    <property type="match status" value="1"/>
</dbReference>
<dbReference type="NCBIfam" id="TIGR03296">
    <property type="entry name" value="M6dom_TIGR03296"/>
    <property type="match status" value="1"/>
</dbReference>
<accession>A0ABN2MG38</accession>
<dbReference type="InterPro" id="IPR048665">
    <property type="entry name" value="InhA-like_VEG"/>
</dbReference>
<dbReference type="Pfam" id="PF20774">
    <property type="entry name" value="InhA-like_VEG"/>
    <property type="match status" value="1"/>
</dbReference>
<dbReference type="Pfam" id="PF20773">
    <property type="entry name" value="InhA-like_MAM"/>
    <property type="match status" value="1"/>
</dbReference>
<evidence type="ECO:0000259" key="12">
    <source>
        <dbReference type="Pfam" id="PF05547"/>
    </source>
</evidence>
<dbReference type="EMBL" id="BAAALT010000226">
    <property type="protein sequence ID" value="GAA1826087.1"/>
    <property type="molecule type" value="Genomic_DNA"/>
</dbReference>
<dbReference type="RefSeq" id="WP_344137921.1">
    <property type="nucleotide sequence ID" value="NZ_BAAALT010000226.1"/>
</dbReference>
<keyword evidence="7" id="KW-0378">Hydrolase</keyword>
<dbReference type="Proteomes" id="UP001500218">
    <property type="component" value="Unassembled WGS sequence"/>
</dbReference>
<proteinExistence type="predicted"/>
<dbReference type="InterPro" id="IPR008757">
    <property type="entry name" value="Peptidase_M6-like_domain"/>
</dbReference>
<evidence type="ECO:0000256" key="8">
    <source>
        <dbReference type="ARBA" id="ARBA00022833"/>
    </source>
</evidence>
<keyword evidence="4" id="KW-0645">Protease</keyword>
<evidence type="ECO:0000256" key="2">
    <source>
        <dbReference type="ARBA" id="ARBA00004613"/>
    </source>
</evidence>
<organism evidence="14 15">
    <name type="scientific">Luedemannella flava</name>
    <dbReference type="NCBI Taxonomy" id="349316"/>
    <lineage>
        <taxon>Bacteria</taxon>
        <taxon>Bacillati</taxon>
        <taxon>Actinomycetota</taxon>
        <taxon>Actinomycetes</taxon>
        <taxon>Micromonosporales</taxon>
        <taxon>Micromonosporaceae</taxon>
        <taxon>Luedemannella</taxon>
    </lineage>
</organism>
<dbReference type="PANTHER" id="PTHR13062:SF12">
    <property type="entry name" value="ALPHA-2-MACROGLOBULIN DOMAIN-CONTAINING PROTEIN"/>
    <property type="match status" value="1"/>
</dbReference>
<evidence type="ECO:0000256" key="4">
    <source>
        <dbReference type="ARBA" id="ARBA00022670"/>
    </source>
</evidence>
<feature type="region of interest" description="Disordered" evidence="10">
    <location>
        <begin position="25"/>
        <end position="53"/>
    </location>
</feature>
<sequence>MKRRTTAVLAGLTAGVLVSGLTTGSATAAPTAGPGKIAPTENTSLHRADNLSSPQQERAEALRKEAVANLVTGKSTPIQRNGSEVVRLAGNKWVEWKRKPKTDPIFTILVEFGDQTKPVSGGTAGPLHNQIAEPDRVYDGSTTDDNSTIWASDFSPAYYKDLLFSKKKESMYDFYLKQSSGRYTVGGDVSDWVKVPYNEATYGSNALPNDAAGYWPFVADTINAWYKAQLAAGKTKAEITTYLKQFDIWDRYDFDGDGNFNESDGYIDHFQAIHAGEGEEAGGGDQGEDAIWSHRWYAYSTGYGSSGPEGNLYGGAPIGDTGIWVGDYTTEPENGGLGVFAHEYGHDLGLPDLYDTAGGDNGTAFWTLMSGGSWLNHGKQDIGSTPGYMGPWEKLFLGWLDYKTVDYGTGKTVTLGAAGDTSGILPQAVVVNLPDKTVRTEYNTPASGSLEWWGGSADGLNNTLTRSITIPAGATASLSAKAWYEIEAGYDYLFAEVQTAGSTSWTQVGAPVDGQSDADLDGVTDWVDLSYDLSAYAGQTVTFRFRYATDGGLHFAGPFLDATAVTINGTTTADPDDVAGPWTAAGFTQMPGYTVVEGIPNFYIAENRQYVGYDKTLKTGPYNFGWLNTRPSFVEHFPYQNGLLVWYVDYSFEDNNTIDHPGGGLVLPVDARPAPIVFPDGARLGNRRQPWDATFGLHKTDAVTFHRNGAAVAVPAQPAIPTFDDSDPNRYWSSANPLSSVKVAGQGVKIKVTKDIEGLINLMTVKVTFS</sequence>
<evidence type="ECO:0000256" key="7">
    <source>
        <dbReference type="ARBA" id="ARBA00022801"/>
    </source>
</evidence>
<protein>
    <submittedName>
        <fullName evidence="14">Immune inhibitor A</fullName>
    </submittedName>
</protein>
<comment type="subcellular location">
    <subcellularLocation>
        <location evidence="2">Secreted</location>
    </subcellularLocation>
</comment>
<feature type="compositionally biased region" description="Low complexity" evidence="10">
    <location>
        <begin position="25"/>
        <end position="40"/>
    </location>
</feature>
<comment type="cofactor">
    <cofactor evidence="1">
        <name>Zn(2+)</name>
        <dbReference type="ChEBI" id="CHEBI:29105"/>
    </cofactor>
</comment>
<dbReference type="PANTHER" id="PTHR13062">
    <property type="entry name" value="COLLAGENASE"/>
    <property type="match status" value="1"/>
</dbReference>
<keyword evidence="3" id="KW-0964">Secreted</keyword>
<keyword evidence="8" id="KW-0862">Zinc</keyword>
<dbReference type="InterPro" id="IPR012300">
    <property type="entry name" value="Pept_M6_InhA"/>
</dbReference>
<keyword evidence="15" id="KW-1185">Reference proteome</keyword>
<evidence type="ECO:0000313" key="14">
    <source>
        <dbReference type="EMBL" id="GAA1826087.1"/>
    </source>
</evidence>
<keyword evidence="6 11" id="KW-0732">Signal</keyword>
<evidence type="ECO:0000256" key="5">
    <source>
        <dbReference type="ARBA" id="ARBA00022723"/>
    </source>
</evidence>
<keyword evidence="9" id="KW-0482">Metalloprotease</keyword>
<dbReference type="SUPFAM" id="SSF55486">
    <property type="entry name" value="Metalloproteases ('zincins'), catalytic domain"/>
    <property type="match status" value="1"/>
</dbReference>
<evidence type="ECO:0000256" key="6">
    <source>
        <dbReference type="ARBA" id="ARBA00022729"/>
    </source>
</evidence>
<evidence type="ECO:0000259" key="13">
    <source>
        <dbReference type="Pfam" id="PF20774"/>
    </source>
</evidence>
<feature type="domain" description="Peptidase M6-like" evidence="12">
    <location>
        <begin position="96"/>
        <end position="399"/>
    </location>
</feature>
<feature type="chain" id="PRO_5045982699" evidence="11">
    <location>
        <begin position="29"/>
        <end position="770"/>
    </location>
</feature>
<gene>
    <name evidence="14" type="ORF">GCM10009682_52240</name>
</gene>
<evidence type="ECO:0000313" key="15">
    <source>
        <dbReference type="Proteomes" id="UP001500218"/>
    </source>
</evidence>
<dbReference type="PIRSF" id="PIRSF007519">
    <property type="entry name" value="Protease_InhA"/>
    <property type="match status" value="1"/>
</dbReference>
<evidence type="ECO:0000256" key="3">
    <source>
        <dbReference type="ARBA" id="ARBA00022525"/>
    </source>
</evidence>
<reference evidence="14 15" key="1">
    <citation type="journal article" date="2019" name="Int. J. Syst. Evol. Microbiol.">
        <title>The Global Catalogue of Microorganisms (GCM) 10K type strain sequencing project: providing services to taxonomists for standard genome sequencing and annotation.</title>
        <authorList>
            <consortium name="The Broad Institute Genomics Platform"/>
            <consortium name="The Broad Institute Genome Sequencing Center for Infectious Disease"/>
            <person name="Wu L."/>
            <person name="Ma J."/>
        </authorList>
    </citation>
    <scope>NUCLEOTIDE SEQUENCE [LARGE SCALE GENOMIC DNA]</scope>
    <source>
        <strain evidence="14 15">JCM 13250</strain>
    </source>
</reference>
<keyword evidence="5" id="KW-0479">Metal-binding</keyword>
<evidence type="ECO:0000256" key="1">
    <source>
        <dbReference type="ARBA" id="ARBA00001947"/>
    </source>
</evidence>
<evidence type="ECO:0000256" key="9">
    <source>
        <dbReference type="ARBA" id="ARBA00023049"/>
    </source>
</evidence>